<dbReference type="InterPro" id="IPR006124">
    <property type="entry name" value="Metalloenzyme"/>
</dbReference>
<evidence type="ECO:0000256" key="1">
    <source>
        <dbReference type="ARBA" id="ARBA00023235"/>
    </source>
</evidence>
<dbReference type="InterPro" id="IPR002591">
    <property type="entry name" value="Phosphodiest/P_Trfase"/>
</dbReference>
<dbReference type="Pfam" id="PF01663">
    <property type="entry name" value="Phosphodiest"/>
    <property type="match status" value="1"/>
</dbReference>
<sequence>MNHEHGIGQTAATILQLLEVDPGSEMAGPHGKVLNMAERTLTGEGSRRVFFYNPDAIGMWIYRKFQGKFVELEKRVQLRMKIHTAYPPVTPVCFGSMYTGLPPKEHGITKYRKPILLVDTVFDCLVRAGKKAAIISTEGDSISRIFLGRDIDYFIYPTVEECNEKALNLIERDKYDFMVLYNGNYDYMMHRFGPEGSRALEALDKNIETFLNIYDRIKEYWKDHPTILAFAPDHGCHKKMMFMGSHGAKIPYDMETIHFYSFINSTDQHTGMQQ</sequence>
<gene>
    <name evidence="3" type="ORF">H9935_03725</name>
</gene>
<reference evidence="3" key="1">
    <citation type="journal article" date="2021" name="PeerJ">
        <title>Extensive microbial diversity within the chicken gut microbiome revealed by metagenomics and culture.</title>
        <authorList>
            <person name="Gilroy R."/>
            <person name="Ravi A."/>
            <person name="Getino M."/>
            <person name="Pursley I."/>
            <person name="Horton D.L."/>
            <person name="Alikhan N.F."/>
            <person name="Baker D."/>
            <person name="Gharbi K."/>
            <person name="Hall N."/>
            <person name="Watson M."/>
            <person name="Adriaenssens E.M."/>
            <person name="Foster-Nyarko E."/>
            <person name="Jarju S."/>
            <person name="Secka A."/>
            <person name="Antonio M."/>
            <person name="Oren A."/>
            <person name="Chaudhuri R.R."/>
            <person name="La Ragione R."/>
            <person name="Hildebrand F."/>
            <person name="Pallen M.J."/>
        </authorList>
    </citation>
    <scope>NUCLEOTIDE SEQUENCE</scope>
    <source>
        <strain evidence="3">ChiSxjej6B18-287</strain>
    </source>
</reference>
<organism evidence="3 4">
    <name type="scientific">Candidatus Blautia merdigallinarum</name>
    <dbReference type="NCBI Taxonomy" id="2838495"/>
    <lineage>
        <taxon>Bacteria</taxon>
        <taxon>Bacillati</taxon>
        <taxon>Bacillota</taxon>
        <taxon>Clostridia</taxon>
        <taxon>Lachnospirales</taxon>
        <taxon>Lachnospiraceae</taxon>
        <taxon>Blautia</taxon>
    </lineage>
</organism>
<dbReference type="Pfam" id="PF01676">
    <property type="entry name" value="Metalloenzyme"/>
    <property type="match status" value="1"/>
</dbReference>
<proteinExistence type="predicted"/>
<comment type="caution">
    <text evidence="3">The sequence shown here is derived from an EMBL/GenBank/DDBJ whole genome shotgun (WGS) entry which is preliminary data.</text>
</comment>
<dbReference type="SUPFAM" id="SSF53649">
    <property type="entry name" value="Alkaline phosphatase-like"/>
    <property type="match status" value="1"/>
</dbReference>
<name>A0A9D2N543_9FIRM</name>
<protein>
    <submittedName>
        <fullName evidence="3">Alkaline phosphatase family protein</fullName>
    </submittedName>
</protein>
<evidence type="ECO:0000259" key="2">
    <source>
        <dbReference type="Pfam" id="PF01676"/>
    </source>
</evidence>
<dbReference type="GO" id="GO:0016853">
    <property type="term" value="F:isomerase activity"/>
    <property type="evidence" value="ECO:0007669"/>
    <property type="project" value="UniProtKB-KW"/>
</dbReference>
<dbReference type="AlphaFoldDB" id="A0A9D2N543"/>
<dbReference type="Proteomes" id="UP000823893">
    <property type="component" value="Unassembled WGS sequence"/>
</dbReference>
<reference evidence="3" key="2">
    <citation type="submission" date="2021-04" db="EMBL/GenBank/DDBJ databases">
        <authorList>
            <person name="Gilroy R."/>
        </authorList>
    </citation>
    <scope>NUCLEOTIDE SEQUENCE</scope>
    <source>
        <strain evidence="3">ChiSxjej6B18-287</strain>
    </source>
</reference>
<dbReference type="Gene3D" id="3.40.720.10">
    <property type="entry name" value="Alkaline Phosphatase, subunit A"/>
    <property type="match status" value="2"/>
</dbReference>
<keyword evidence="1" id="KW-0413">Isomerase</keyword>
<feature type="domain" description="Metalloenzyme" evidence="2">
    <location>
        <begin position="161"/>
        <end position="242"/>
    </location>
</feature>
<accession>A0A9D2N543</accession>
<dbReference type="InterPro" id="IPR017850">
    <property type="entry name" value="Alkaline_phosphatase_core_sf"/>
</dbReference>
<dbReference type="GO" id="GO:0046872">
    <property type="term" value="F:metal ion binding"/>
    <property type="evidence" value="ECO:0007669"/>
    <property type="project" value="InterPro"/>
</dbReference>
<evidence type="ECO:0000313" key="3">
    <source>
        <dbReference type="EMBL" id="HJC09909.1"/>
    </source>
</evidence>
<dbReference type="EMBL" id="DWWV01000041">
    <property type="protein sequence ID" value="HJC09909.1"/>
    <property type="molecule type" value="Genomic_DNA"/>
</dbReference>
<evidence type="ECO:0000313" key="4">
    <source>
        <dbReference type="Proteomes" id="UP000823893"/>
    </source>
</evidence>